<proteinExistence type="predicted"/>
<evidence type="ECO:0000313" key="2">
    <source>
        <dbReference type="Proteomes" id="UP001279734"/>
    </source>
</evidence>
<dbReference type="EMBL" id="BSYO01000001">
    <property type="protein sequence ID" value="GMG98591.1"/>
    <property type="molecule type" value="Genomic_DNA"/>
</dbReference>
<evidence type="ECO:0000313" key="1">
    <source>
        <dbReference type="EMBL" id="GMG98591.1"/>
    </source>
</evidence>
<comment type="caution">
    <text evidence="1">The sequence shown here is derived from an EMBL/GenBank/DDBJ whole genome shotgun (WGS) entry which is preliminary data.</text>
</comment>
<dbReference type="AlphaFoldDB" id="A0AAD3RVG1"/>
<reference evidence="1" key="1">
    <citation type="submission" date="2023-05" db="EMBL/GenBank/DDBJ databases">
        <title>Nepenthes gracilis genome sequencing.</title>
        <authorList>
            <person name="Fukushima K."/>
        </authorList>
    </citation>
    <scope>NUCLEOTIDE SEQUENCE</scope>
    <source>
        <strain evidence="1">SING2019-196</strain>
    </source>
</reference>
<sequence length="91" mass="10271">MESDDGDLYSSGSKICLRIRQISVGEIEPQWYGNAFDAELAEMDNGWSAVFGKIFQLYAVYDSLYKLVIRESDHAFGITLVKLDMLPMVVV</sequence>
<name>A0AAD3RVG1_NEPGR</name>
<organism evidence="1 2">
    <name type="scientific">Nepenthes gracilis</name>
    <name type="common">Slender pitcher plant</name>
    <dbReference type="NCBI Taxonomy" id="150966"/>
    <lineage>
        <taxon>Eukaryota</taxon>
        <taxon>Viridiplantae</taxon>
        <taxon>Streptophyta</taxon>
        <taxon>Embryophyta</taxon>
        <taxon>Tracheophyta</taxon>
        <taxon>Spermatophyta</taxon>
        <taxon>Magnoliopsida</taxon>
        <taxon>eudicotyledons</taxon>
        <taxon>Gunneridae</taxon>
        <taxon>Pentapetalae</taxon>
        <taxon>Caryophyllales</taxon>
        <taxon>Nepenthaceae</taxon>
        <taxon>Nepenthes</taxon>
    </lineage>
</organism>
<protein>
    <submittedName>
        <fullName evidence="1">Uncharacterized protein</fullName>
    </submittedName>
</protein>
<dbReference type="Proteomes" id="UP001279734">
    <property type="component" value="Unassembled WGS sequence"/>
</dbReference>
<keyword evidence="2" id="KW-1185">Reference proteome</keyword>
<accession>A0AAD3RVG1</accession>
<gene>
    <name evidence="1" type="ORF">Nepgr_000431</name>
</gene>